<sequence length="212" mass="23492">MKLAESVSSAARQNFGWKSTHLQSSRFTQELQELKGEKDKEQSVLKGRTQPLIETCAVDHCTTHYGNFQLEEPASARAGRAPQMCPGEKQCHTDSCTRDNGPRATASTPLHCSLQSSARSHRVQRTLPGETTARLRSLMKGNRAPEKLQFSEQMKEVNSVISAAGGLISFCRSRIRSRRSEMKEHGSSARTSNSTDSVNQANRRGRGSRTRC</sequence>
<dbReference type="AlphaFoldDB" id="A0A9N7U5Y9"/>
<dbReference type="Proteomes" id="UP001153269">
    <property type="component" value="Unassembled WGS sequence"/>
</dbReference>
<accession>A0A9N7U5Y9</accession>
<organism evidence="2 3">
    <name type="scientific">Pleuronectes platessa</name>
    <name type="common">European plaice</name>
    <dbReference type="NCBI Taxonomy" id="8262"/>
    <lineage>
        <taxon>Eukaryota</taxon>
        <taxon>Metazoa</taxon>
        <taxon>Chordata</taxon>
        <taxon>Craniata</taxon>
        <taxon>Vertebrata</taxon>
        <taxon>Euteleostomi</taxon>
        <taxon>Actinopterygii</taxon>
        <taxon>Neopterygii</taxon>
        <taxon>Teleostei</taxon>
        <taxon>Neoteleostei</taxon>
        <taxon>Acanthomorphata</taxon>
        <taxon>Carangaria</taxon>
        <taxon>Pleuronectiformes</taxon>
        <taxon>Pleuronectoidei</taxon>
        <taxon>Pleuronectidae</taxon>
        <taxon>Pleuronectes</taxon>
    </lineage>
</organism>
<proteinExistence type="predicted"/>
<feature type="region of interest" description="Disordered" evidence="1">
    <location>
        <begin position="179"/>
        <end position="212"/>
    </location>
</feature>
<protein>
    <submittedName>
        <fullName evidence="2">Uncharacterized protein</fullName>
    </submittedName>
</protein>
<comment type="caution">
    <text evidence="2">The sequence shown here is derived from an EMBL/GenBank/DDBJ whole genome shotgun (WGS) entry which is preliminary data.</text>
</comment>
<feature type="compositionally biased region" description="Polar residues" evidence="1">
    <location>
        <begin position="188"/>
        <end position="202"/>
    </location>
</feature>
<evidence type="ECO:0000313" key="2">
    <source>
        <dbReference type="EMBL" id="CAB1425211.1"/>
    </source>
</evidence>
<keyword evidence="3" id="KW-1185">Reference proteome</keyword>
<name>A0A9N7U5Y9_PLEPL</name>
<feature type="compositionally biased region" description="Basic residues" evidence="1">
    <location>
        <begin position="203"/>
        <end position="212"/>
    </location>
</feature>
<evidence type="ECO:0000256" key="1">
    <source>
        <dbReference type="SAM" id="MobiDB-lite"/>
    </source>
</evidence>
<gene>
    <name evidence="2" type="ORF">PLEPLA_LOCUS13141</name>
</gene>
<evidence type="ECO:0000313" key="3">
    <source>
        <dbReference type="Proteomes" id="UP001153269"/>
    </source>
</evidence>
<reference evidence="2" key="1">
    <citation type="submission" date="2020-03" db="EMBL/GenBank/DDBJ databases">
        <authorList>
            <person name="Weist P."/>
        </authorList>
    </citation>
    <scope>NUCLEOTIDE SEQUENCE</scope>
</reference>
<dbReference type="EMBL" id="CADEAL010000785">
    <property type="protein sequence ID" value="CAB1425211.1"/>
    <property type="molecule type" value="Genomic_DNA"/>
</dbReference>